<dbReference type="AlphaFoldDB" id="A0AAV4C9B0"/>
<accession>A0AAV4C9B0</accession>
<sequence length="96" mass="11235">MGDTLFYSPLTTCTVRWVDSIPDSTWEEKEVEDSRRRSRRGDSAGKEVRIEDKSQLEKERSPCPDERQSIGDNLPWCLLDPRKPRWSIFFPRAPHG</sequence>
<dbReference type="Proteomes" id="UP000735302">
    <property type="component" value="Unassembled WGS sequence"/>
</dbReference>
<evidence type="ECO:0000313" key="2">
    <source>
        <dbReference type="EMBL" id="GFO27937.1"/>
    </source>
</evidence>
<evidence type="ECO:0000313" key="3">
    <source>
        <dbReference type="Proteomes" id="UP000735302"/>
    </source>
</evidence>
<gene>
    <name evidence="2" type="ORF">PoB_005444200</name>
</gene>
<feature type="region of interest" description="Disordered" evidence="1">
    <location>
        <begin position="28"/>
        <end position="74"/>
    </location>
</feature>
<keyword evidence="3" id="KW-1185">Reference proteome</keyword>
<evidence type="ECO:0000256" key="1">
    <source>
        <dbReference type="SAM" id="MobiDB-lite"/>
    </source>
</evidence>
<proteinExistence type="predicted"/>
<reference evidence="2 3" key="1">
    <citation type="journal article" date="2021" name="Elife">
        <title>Chloroplast acquisition without the gene transfer in kleptoplastic sea slugs, Plakobranchus ocellatus.</title>
        <authorList>
            <person name="Maeda T."/>
            <person name="Takahashi S."/>
            <person name="Yoshida T."/>
            <person name="Shimamura S."/>
            <person name="Takaki Y."/>
            <person name="Nagai Y."/>
            <person name="Toyoda A."/>
            <person name="Suzuki Y."/>
            <person name="Arimoto A."/>
            <person name="Ishii H."/>
            <person name="Satoh N."/>
            <person name="Nishiyama T."/>
            <person name="Hasebe M."/>
            <person name="Maruyama T."/>
            <person name="Minagawa J."/>
            <person name="Obokata J."/>
            <person name="Shigenobu S."/>
        </authorList>
    </citation>
    <scope>NUCLEOTIDE SEQUENCE [LARGE SCALE GENOMIC DNA]</scope>
</reference>
<feature type="compositionally biased region" description="Basic and acidic residues" evidence="1">
    <location>
        <begin position="28"/>
        <end position="69"/>
    </location>
</feature>
<organism evidence="2 3">
    <name type="scientific">Plakobranchus ocellatus</name>
    <dbReference type="NCBI Taxonomy" id="259542"/>
    <lineage>
        <taxon>Eukaryota</taxon>
        <taxon>Metazoa</taxon>
        <taxon>Spiralia</taxon>
        <taxon>Lophotrochozoa</taxon>
        <taxon>Mollusca</taxon>
        <taxon>Gastropoda</taxon>
        <taxon>Heterobranchia</taxon>
        <taxon>Euthyneura</taxon>
        <taxon>Panpulmonata</taxon>
        <taxon>Sacoglossa</taxon>
        <taxon>Placobranchoidea</taxon>
        <taxon>Plakobranchidae</taxon>
        <taxon>Plakobranchus</taxon>
    </lineage>
</organism>
<dbReference type="EMBL" id="BLXT01005980">
    <property type="protein sequence ID" value="GFO27937.1"/>
    <property type="molecule type" value="Genomic_DNA"/>
</dbReference>
<protein>
    <submittedName>
        <fullName evidence="2">Uncharacterized protein</fullName>
    </submittedName>
</protein>
<comment type="caution">
    <text evidence="2">The sequence shown here is derived from an EMBL/GenBank/DDBJ whole genome shotgun (WGS) entry which is preliminary data.</text>
</comment>
<name>A0AAV4C9B0_9GAST</name>